<keyword evidence="1" id="KW-0472">Membrane</keyword>
<dbReference type="Proteomes" id="UP001162891">
    <property type="component" value="Chromosome"/>
</dbReference>
<dbReference type="EMBL" id="AP025591">
    <property type="protein sequence ID" value="BDG06139.1"/>
    <property type="molecule type" value="Genomic_DNA"/>
</dbReference>
<name>A0ABM7X2Y0_9BACT</name>
<keyword evidence="1" id="KW-1133">Transmembrane helix</keyword>
<evidence type="ECO:0000313" key="2">
    <source>
        <dbReference type="EMBL" id="BDG06139.1"/>
    </source>
</evidence>
<proteinExistence type="predicted"/>
<evidence type="ECO:0000256" key="1">
    <source>
        <dbReference type="SAM" id="Phobius"/>
    </source>
</evidence>
<feature type="transmembrane region" description="Helical" evidence="1">
    <location>
        <begin position="68"/>
        <end position="89"/>
    </location>
</feature>
<keyword evidence="3" id="KW-1185">Reference proteome</keyword>
<feature type="transmembrane region" description="Helical" evidence="1">
    <location>
        <begin position="21"/>
        <end position="41"/>
    </location>
</feature>
<sequence length="351" mass="36660">MPSDSRLDRPDRLAWLRSQGLGLACGFATVVLLAVGSFVLAGTRDGASAGIGMDDLRGFFAPPSWVHLWFYLLLPVAALYALNTVLATWDTVSRRWRAGVRAPSSYAPSVVHVGFLLALAAHAVGGFRGAERGEVILTEGWQPVPGFGEVRLASLDVETLPGGMPRDARAEVLVRGADGREREDAIGYNDPLSSGAGARLALLSELGQVRVAELGSGGDGCVLAEGQGCLVAGERIEALRVATIAGGGGAALVRARGPSGAVEARWLRDDGELALAGNRPLQLRAVREVPAVLVRVREAPGNPWALAASLVLAAGLALMWRRFVPRRAAARDTVDPGERVGAVEPAGPAVP</sequence>
<accession>A0ABM7X2Y0</accession>
<evidence type="ECO:0008006" key="4">
    <source>
        <dbReference type="Google" id="ProtNLM"/>
    </source>
</evidence>
<gene>
    <name evidence="2" type="ORF">AMOR_51350</name>
</gene>
<evidence type="ECO:0000313" key="3">
    <source>
        <dbReference type="Proteomes" id="UP001162891"/>
    </source>
</evidence>
<reference evidence="3" key="1">
    <citation type="journal article" date="2022" name="Int. J. Syst. Evol. Microbiol.">
        <title>Anaeromyxobacter oryzae sp. nov., Anaeromyxobacter diazotrophicus sp. nov. and Anaeromyxobacter paludicola sp. nov., isolated from paddy soils.</title>
        <authorList>
            <person name="Itoh H."/>
            <person name="Xu Z."/>
            <person name="Mise K."/>
            <person name="Masuda Y."/>
            <person name="Ushijima N."/>
            <person name="Hayakawa C."/>
            <person name="Shiratori Y."/>
            <person name="Senoo K."/>
        </authorList>
    </citation>
    <scope>NUCLEOTIDE SEQUENCE [LARGE SCALE GENOMIC DNA]</scope>
    <source>
        <strain evidence="3">Red232</strain>
    </source>
</reference>
<feature type="transmembrane region" description="Helical" evidence="1">
    <location>
        <begin position="110"/>
        <end position="127"/>
    </location>
</feature>
<dbReference type="RefSeq" id="WP_248355469.1">
    <property type="nucleotide sequence ID" value="NZ_AP025591.1"/>
</dbReference>
<protein>
    <recommendedName>
        <fullName evidence="4">ResB-like domain-containing protein</fullName>
    </recommendedName>
</protein>
<keyword evidence="1" id="KW-0812">Transmembrane</keyword>
<organism evidence="2 3">
    <name type="scientific">Anaeromyxobacter oryzae</name>
    <dbReference type="NCBI Taxonomy" id="2918170"/>
    <lineage>
        <taxon>Bacteria</taxon>
        <taxon>Pseudomonadati</taxon>
        <taxon>Myxococcota</taxon>
        <taxon>Myxococcia</taxon>
        <taxon>Myxococcales</taxon>
        <taxon>Cystobacterineae</taxon>
        <taxon>Anaeromyxobacteraceae</taxon>
        <taxon>Anaeromyxobacter</taxon>
    </lineage>
</organism>